<name>A0A1H5XQ95_XYLRU</name>
<reference evidence="2 3" key="1">
    <citation type="submission" date="2016-10" db="EMBL/GenBank/DDBJ databases">
        <authorList>
            <person name="de Groot N.N."/>
        </authorList>
    </citation>
    <scope>NUCLEOTIDE SEQUENCE [LARGE SCALE GENOMIC DNA]</scope>
    <source>
        <strain evidence="2 3">AR32</strain>
    </source>
</reference>
<accession>A0A1H5XQ95</accession>
<dbReference type="Gene3D" id="3.90.1570.50">
    <property type="match status" value="1"/>
</dbReference>
<dbReference type="GO" id="GO:0003677">
    <property type="term" value="F:DNA binding"/>
    <property type="evidence" value="ECO:0007669"/>
    <property type="project" value="UniProtKB-KW"/>
</dbReference>
<dbReference type="SUPFAM" id="SSF52540">
    <property type="entry name" value="P-loop containing nucleoside triphosphate hydrolases"/>
    <property type="match status" value="1"/>
</dbReference>
<dbReference type="Pfam" id="PF18766">
    <property type="entry name" value="SWI2_SNF2"/>
    <property type="match status" value="1"/>
</dbReference>
<gene>
    <name evidence="2" type="ORF">SAMN05216354_0086</name>
</gene>
<dbReference type="Proteomes" id="UP000236735">
    <property type="component" value="Unassembled WGS sequence"/>
</dbReference>
<dbReference type="SMART" id="SM00487">
    <property type="entry name" value="DEXDc"/>
    <property type="match status" value="1"/>
</dbReference>
<dbReference type="Pfam" id="PF22679">
    <property type="entry name" value="T1R_D3-like"/>
    <property type="match status" value="1"/>
</dbReference>
<evidence type="ECO:0000313" key="2">
    <source>
        <dbReference type="EMBL" id="SEG13898.1"/>
    </source>
</evidence>
<dbReference type="GO" id="GO:0005524">
    <property type="term" value="F:ATP binding"/>
    <property type="evidence" value="ECO:0007669"/>
    <property type="project" value="UniProtKB-KW"/>
</dbReference>
<dbReference type="PANTHER" id="PTHR42927">
    <property type="entry name" value="HELICASE SUPERFAMILY 1 AND 2 DOMAIN-CONTAINING PROTEIN"/>
    <property type="match status" value="1"/>
</dbReference>
<dbReference type="InterPro" id="IPR007409">
    <property type="entry name" value="Restrct_endonuc_type1_HsdR_N"/>
</dbReference>
<evidence type="ECO:0000259" key="1">
    <source>
        <dbReference type="SMART" id="SM00487"/>
    </source>
</evidence>
<sequence>MNDILSEKDYQRFIIDRLVEDNGFRERKAKEFDRHFAIDRGMLFDFLNATQKNEMDALRKIYKGDLEETIVGLINSESIKKRGSILNVLKNGIELSNYRLTLMYRQPATTFNKELTEKYNLNIFSVMEEVWASDKERVDLVLFLNGIAIASIELKCNLANQSYQDAIYQYRTERDPKTRLFLFKAGTLVNFAMDLNEVYMTTKLDGDATYFLPFNLGKGIGIDAGKGNPVFDDRYSVSYMWENILKKDTLIELISKFIFIEVKEKTNELTGKTKITETLIFPRFHQLDVIHKTLDDVRQNHSSQNYLIQHSAGSGKTNSITWLAHRLTSLHDTDNKQIFDNVVVVTDRVVVDRQLQAALLGIEHKAGLIRVMDEKCSSADLANALNSNTKIIATTIQKFPYIVDSVKGLKNKKFAVIIDEAHSSTSGKDMAAVSKSLGAGEDDFTDVQDMMTDEIRRNGKQPNVSIFAFTATPKPTTLMLFGRLNTKGQREAFHIYSMKQAIEEGFILDVLQNYITYDTYYHLNKEIEEDPRCKTSDAKRQIARFVELHDTNILQRVEVIVEHFRTMVMNELGGMAKAMVITPSRAAAVKYRIAFDKYIKRKGYEDIHALVAFSGKVKLSQDDVEYTESGMNGFSENKTADYFDTDEYNVLLVADKYQTGFDQKKLCAMYVLKSLRGVKAVQTLSRLNRICPPFEKKTVVLDFSNDYEDMKKAFAPYFTATILSNNVSAESIYDLEARIDAYTILDPADIDNANELLYAKKVITAKDKQKLTFYFNKAKNLIERYPLERQQEFISLLRHFVRFYEFLLQASSFEDVELHKKYNFIHYLLAYINIKHPGGGFNLDGKIKATNFVQKKKDEHKKPDLVAQPIVKLPTAENLGLTPDKEELLSKIIAEINSRTGKSYDNDVAVKAMLQIRDIMMKSEKLRTSAKSNTLKDFEFEYYDGIDEALIKGLSENKDFFSLLLNNEDIKKDVLGIFSEEIYNSLRTTKK</sequence>
<dbReference type="GO" id="GO:0009307">
    <property type="term" value="P:DNA restriction-modification system"/>
    <property type="evidence" value="ECO:0007669"/>
    <property type="project" value="UniProtKB-KW"/>
</dbReference>
<dbReference type="InterPro" id="IPR014001">
    <property type="entry name" value="Helicase_ATP-bd"/>
</dbReference>
<feature type="domain" description="Helicase ATP-binding" evidence="1">
    <location>
        <begin position="278"/>
        <end position="496"/>
    </location>
</feature>
<dbReference type="InterPro" id="IPR055180">
    <property type="entry name" value="HsdR_RecA-like_helicase_dom_2"/>
</dbReference>
<dbReference type="RefSeq" id="WP_103916306.1">
    <property type="nucleotide sequence ID" value="NZ_FNUV01000011.1"/>
</dbReference>
<proteinExistence type="predicted"/>
<dbReference type="AlphaFoldDB" id="A0A1H5XQ95"/>
<dbReference type="Pfam" id="PF04313">
    <property type="entry name" value="HSDR_N"/>
    <property type="match status" value="1"/>
</dbReference>
<protein>
    <submittedName>
        <fullName evidence="2">Type I restriction enzyme, R subunit</fullName>
    </submittedName>
</protein>
<dbReference type="InterPro" id="IPR027417">
    <property type="entry name" value="P-loop_NTPase"/>
</dbReference>
<dbReference type="GO" id="GO:0009035">
    <property type="term" value="F:type I site-specific deoxyribonuclease activity"/>
    <property type="evidence" value="ECO:0007669"/>
    <property type="project" value="UniProtKB-EC"/>
</dbReference>
<evidence type="ECO:0000313" key="3">
    <source>
        <dbReference type="Proteomes" id="UP000236735"/>
    </source>
</evidence>
<dbReference type="Gene3D" id="3.40.50.300">
    <property type="entry name" value="P-loop containing nucleotide triphosphate hydrolases"/>
    <property type="match status" value="2"/>
</dbReference>
<dbReference type="PANTHER" id="PTHR42927:SF1">
    <property type="entry name" value="HELICASE SUPERFAMILY 1 AND 2 DOMAIN-CONTAINING PROTEIN"/>
    <property type="match status" value="1"/>
</dbReference>
<dbReference type="EMBL" id="FNUV01000011">
    <property type="protein sequence ID" value="SEG13898.1"/>
    <property type="molecule type" value="Genomic_DNA"/>
</dbReference>
<organism evidence="2 3">
    <name type="scientific">Xylanibacter ruminicola</name>
    <name type="common">Prevotella ruminicola</name>
    <dbReference type="NCBI Taxonomy" id="839"/>
    <lineage>
        <taxon>Bacteria</taxon>
        <taxon>Pseudomonadati</taxon>
        <taxon>Bacteroidota</taxon>
        <taxon>Bacteroidia</taxon>
        <taxon>Bacteroidales</taxon>
        <taxon>Prevotellaceae</taxon>
        <taxon>Xylanibacter</taxon>
    </lineage>
</organism>
<dbReference type="InterPro" id="IPR040980">
    <property type="entry name" value="SWI2_SNF2"/>
</dbReference>